<feature type="domain" description="CUB" evidence="6">
    <location>
        <begin position="306"/>
        <end position="412"/>
    </location>
</feature>
<feature type="region of interest" description="Disordered" evidence="4">
    <location>
        <begin position="535"/>
        <end position="611"/>
    </location>
</feature>
<keyword evidence="10" id="KW-1185">Reference proteome</keyword>
<dbReference type="InterPro" id="IPR001304">
    <property type="entry name" value="C-type_lectin-like"/>
</dbReference>
<dbReference type="InterPro" id="IPR035914">
    <property type="entry name" value="Sperma_CUB_dom_sf"/>
</dbReference>
<evidence type="ECO:0000259" key="6">
    <source>
        <dbReference type="PROSITE" id="PS01180"/>
    </source>
</evidence>
<feature type="compositionally biased region" description="Low complexity" evidence="4">
    <location>
        <begin position="808"/>
        <end position="828"/>
    </location>
</feature>
<dbReference type="GO" id="GO:0003677">
    <property type="term" value="F:DNA binding"/>
    <property type="evidence" value="ECO:0007669"/>
    <property type="project" value="UniProtKB-UniRule"/>
</dbReference>
<keyword evidence="1" id="KW-1015">Disulfide bond</keyword>
<dbReference type="Pfam" id="PF00431">
    <property type="entry name" value="CUB"/>
    <property type="match status" value="1"/>
</dbReference>
<feature type="compositionally biased region" description="Polar residues" evidence="4">
    <location>
        <begin position="679"/>
        <end position="692"/>
    </location>
</feature>
<reference evidence="10" key="1">
    <citation type="submission" date="2017-10" db="EMBL/GenBank/DDBJ databases">
        <title>Rapid genome shrinkage in a self-fertile nematode reveals novel sperm competition proteins.</title>
        <authorList>
            <person name="Yin D."/>
            <person name="Schwarz E.M."/>
            <person name="Thomas C.G."/>
            <person name="Felde R.L."/>
            <person name="Korf I.F."/>
            <person name="Cutter A.D."/>
            <person name="Schartner C.M."/>
            <person name="Ralston E.J."/>
            <person name="Meyer B.J."/>
            <person name="Haag E.S."/>
        </authorList>
    </citation>
    <scope>NUCLEOTIDE SEQUENCE [LARGE SCALE GENOMIC DNA]</scope>
    <source>
        <strain evidence="10">JU1422</strain>
    </source>
</reference>
<feature type="compositionally biased region" description="Basic and acidic residues" evidence="4">
    <location>
        <begin position="557"/>
        <end position="566"/>
    </location>
</feature>
<comment type="caution">
    <text evidence="9">The sequence shown here is derived from an EMBL/GenBank/DDBJ whole genome shotgun (WGS) entry which is preliminary data.</text>
</comment>
<evidence type="ECO:0000256" key="2">
    <source>
        <dbReference type="PROSITE-ProRule" id="PRU00059"/>
    </source>
</evidence>
<organism evidence="9 10">
    <name type="scientific">Caenorhabditis nigoni</name>
    <dbReference type="NCBI Taxonomy" id="1611254"/>
    <lineage>
        <taxon>Eukaryota</taxon>
        <taxon>Metazoa</taxon>
        <taxon>Ecdysozoa</taxon>
        <taxon>Nematoda</taxon>
        <taxon>Chromadorea</taxon>
        <taxon>Rhabditida</taxon>
        <taxon>Rhabditina</taxon>
        <taxon>Rhabditomorpha</taxon>
        <taxon>Rhabditoidea</taxon>
        <taxon>Rhabditidae</taxon>
        <taxon>Peloderinae</taxon>
        <taxon>Caenorhabditis</taxon>
    </lineage>
</organism>
<dbReference type="Gene3D" id="1.10.30.10">
    <property type="entry name" value="High mobility group box domain"/>
    <property type="match status" value="1"/>
</dbReference>
<dbReference type="SMART" id="SM00034">
    <property type="entry name" value="CLECT"/>
    <property type="match status" value="2"/>
</dbReference>
<evidence type="ECO:0000256" key="5">
    <source>
        <dbReference type="SAM" id="SignalP"/>
    </source>
</evidence>
<dbReference type="Gene3D" id="3.10.100.10">
    <property type="entry name" value="Mannose-Binding Protein A, subunit A"/>
    <property type="match status" value="2"/>
</dbReference>
<accession>A0A2G5UWT1</accession>
<evidence type="ECO:0000256" key="1">
    <source>
        <dbReference type="ARBA" id="ARBA00023157"/>
    </source>
</evidence>
<dbReference type="PANTHER" id="PTHR22991:SF43">
    <property type="entry name" value="C-TYPE LECTIN-RELATED"/>
    <property type="match status" value="1"/>
</dbReference>
<dbReference type="PANTHER" id="PTHR22991">
    <property type="entry name" value="PROTEIN CBG13490"/>
    <property type="match status" value="1"/>
</dbReference>
<keyword evidence="3" id="KW-0238">DNA-binding</keyword>
<evidence type="ECO:0000256" key="4">
    <source>
        <dbReference type="SAM" id="MobiDB-lite"/>
    </source>
</evidence>
<keyword evidence="3" id="KW-0539">Nucleus</keyword>
<dbReference type="PROSITE" id="PS50118">
    <property type="entry name" value="HMG_BOX_2"/>
    <property type="match status" value="1"/>
</dbReference>
<dbReference type="InterPro" id="IPR000859">
    <property type="entry name" value="CUB_dom"/>
</dbReference>
<proteinExistence type="predicted"/>
<evidence type="ECO:0000256" key="3">
    <source>
        <dbReference type="PROSITE-ProRule" id="PRU00267"/>
    </source>
</evidence>
<keyword evidence="5" id="KW-0732">Signal</keyword>
<feature type="compositionally biased region" description="Basic and acidic residues" evidence="4">
    <location>
        <begin position="661"/>
        <end position="675"/>
    </location>
</feature>
<feature type="region of interest" description="Disordered" evidence="4">
    <location>
        <begin position="645"/>
        <end position="735"/>
    </location>
</feature>
<dbReference type="Pfam" id="PF00059">
    <property type="entry name" value="Lectin_C"/>
    <property type="match status" value="2"/>
</dbReference>
<feature type="domain" description="HMG box" evidence="8">
    <location>
        <begin position="730"/>
        <end position="796"/>
    </location>
</feature>
<dbReference type="InterPro" id="IPR036910">
    <property type="entry name" value="HMG_box_dom_sf"/>
</dbReference>
<evidence type="ECO:0000259" key="7">
    <source>
        <dbReference type="PROSITE" id="PS50041"/>
    </source>
</evidence>
<dbReference type="SMART" id="SM00042">
    <property type="entry name" value="CUB"/>
    <property type="match status" value="1"/>
</dbReference>
<dbReference type="InterPro" id="IPR009071">
    <property type="entry name" value="HMG_box_dom"/>
</dbReference>
<dbReference type="SUPFAM" id="SSF47095">
    <property type="entry name" value="HMG-box"/>
    <property type="match status" value="1"/>
</dbReference>
<feature type="region of interest" description="Disordered" evidence="4">
    <location>
        <begin position="799"/>
        <end position="848"/>
    </location>
</feature>
<dbReference type="InterPro" id="IPR016187">
    <property type="entry name" value="CTDL_fold"/>
</dbReference>
<protein>
    <recommendedName>
        <fullName evidence="11">C-type lectin domain-containing protein</fullName>
    </recommendedName>
</protein>
<dbReference type="GO" id="GO:0005634">
    <property type="term" value="C:nucleus"/>
    <property type="evidence" value="ECO:0007669"/>
    <property type="project" value="UniProtKB-UniRule"/>
</dbReference>
<feature type="domain" description="C-type lectin" evidence="7">
    <location>
        <begin position="29"/>
        <end position="140"/>
    </location>
</feature>
<dbReference type="InterPro" id="IPR016186">
    <property type="entry name" value="C-type_lectin-like/link_sf"/>
</dbReference>
<evidence type="ECO:0000259" key="8">
    <source>
        <dbReference type="PROSITE" id="PS50118"/>
    </source>
</evidence>
<dbReference type="SUPFAM" id="SSF56436">
    <property type="entry name" value="C-type lectin-like"/>
    <property type="match status" value="2"/>
</dbReference>
<name>A0A2G5UWT1_9PELO</name>
<dbReference type="CDD" id="cd00037">
    <property type="entry name" value="CLECT"/>
    <property type="match status" value="2"/>
</dbReference>
<dbReference type="Gene3D" id="2.60.120.290">
    <property type="entry name" value="Spermadhesin, CUB domain"/>
    <property type="match status" value="1"/>
</dbReference>
<dbReference type="STRING" id="1611254.A0A2G5UWT1"/>
<sequence length="907" mass="101798">MKFLLIFGSLLVSFCVADPVCTNGFSLVNGAKCLKFFATPVKHRVAETSCASYGGALVTIRNAIDNRAVSTFVGNSGFSFWIGVFCVSNDPSTCYFDDDTGSASAYNNFARGFPNVDLGGCVYSAATGSLAGQWISSECENVEMAYVCEIPTTRADTCAHNFNGYCYLLSHENATSPTLPFSAALDSCHQNCADLVSIHSKREISYIQSLYTGSNISTTMIGALTTSPLTPYWIDQSRWDYNHVSPRSGSSGSCFQMAVSTDGTWYQVDCKTSQYFVCKRPNGITCNNTPAPPVIVTPAPTNPSGCNSTTLFDSGYITSPNYPTSFVYSYCVYKISTLGPYRIGLYFSDISTYNPYTSVQVFDSNGTALGTFRSAVSPLPYYYSSSNSMTVVSLSTANQAQFGGFSPHPLRKMSEFNKEVYKFWVQNQLALYEQKYPDADQKSLLDLMEGIWEGVSKRDKTTFERMYLEQKGAERNLKDEQWEEWNADRQGPLVPSPQISNNSMESESDFLDFEEFVENRNLDFSNFPDLNDGIYDLEPDPIPEPSKSSKPRKSRNLKNEISRPKMLDPSQISLFDDPEETSPISKKVRKVKNVPAPKTPPPSRQFWNPNEISLFDDGPVLTPPTFMANSSILDQARQRLNGAFRNIQNDRPPPSLQEQSPEPKLELKPRRRPEGTENMIPQNHVASSSGRRGSTMLPNLVDGSNLLPSDSSDSESPRRRPPTPSSKYRPPPPSNAIQIFIMEQGPKNVYKKEEKLKYEQRMREMWMRLSDEQRKPYRAEARRLLEIYMKEYPDAIPSKSRSVLFPKNSNNLRENSTSSSSSASALSSHPNQNRAVWNPRNEAVAPNGRRVPYKTTLQTPKCHDPFQDLQIWKPRNFDIHHLEPSIELPSDYPWPILLGDVFLILSK</sequence>
<feature type="DNA-binding region" description="HMG box" evidence="3">
    <location>
        <begin position="730"/>
        <end position="796"/>
    </location>
</feature>
<dbReference type="CDD" id="cd00041">
    <property type="entry name" value="CUB"/>
    <property type="match status" value="1"/>
</dbReference>
<dbReference type="SUPFAM" id="SSF49854">
    <property type="entry name" value="Spermadhesin, CUB domain"/>
    <property type="match status" value="1"/>
</dbReference>
<dbReference type="EMBL" id="PDUG01000002">
    <property type="protein sequence ID" value="PIC43994.1"/>
    <property type="molecule type" value="Genomic_DNA"/>
</dbReference>
<dbReference type="PROSITE" id="PS50041">
    <property type="entry name" value="C_TYPE_LECTIN_2"/>
    <property type="match status" value="2"/>
</dbReference>
<feature type="signal peptide" evidence="5">
    <location>
        <begin position="1"/>
        <end position="17"/>
    </location>
</feature>
<comment type="caution">
    <text evidence="2">Lacks conserved residue(s) required for the propagation of feature annotation.</text>
</comment>
<gene>
    <name evidence="9" type="primary">Cnig_chr_II.g4517</name>
    <name evidence="9" type="ORF">B9Z55_004517</name>
</gene>
<dbReference type="InterPro" id="IPR050976">
    <property type="entry name" value="Snaclec"/>
</dbReference>
<evidence type="ECO:0008006" key="11">
    <source>
        <dbReference type="Google" id="ProtNLM"/>
    </source>
</evidence>
<feature type="domain" description="C-type lectin" evidence="7">
    <location>
        <begin position="162"/>
        <end position="279"/>
    </location>
</feature>
<feature type="chain" id="PRO_5013573042" description="C-type lectin domain-containing protein" evidence="5">
    <location>
        <begin position="18"/>
        <end position="907"/>
    </location>
</feature>
<dbReference type="AlphaFoldDB" id="A0A2G5UWT1"/>
<evidence type="ECO:0000313" key="9">
    <source>
        <dbReference type="EMBL" id="PIC43994.1"/>
    </source>
</evidence>
<dbReference type="PROSITE" id="PS01180">
    <property type="entry name" value="CUB"/>
    <property type="match status" value="1"/>
</dbReference>
<dbReference type="OrthoDB" id="5838622at2759"/>
<dbReference type="Proteomes" id="UP000230233">
    <property type="component" value="Chromosome II"/>
</dbReference>
<evidence type="ECO:0000313" key="10">
    <source>
        <dbReference type="Proteomes" id="UP000230233"/>
    </source>
</evidence>